<dbReference type="STRING" id="94643.A0A2A9MBS4"/>
<dbReference type="Proteomes" id="UP000224006">
    <property type="component" value="Chromosome IX"/>
</dbReference>
<keyword evidence="2" id="KW-0812">Transmembrane</keyword>
<evidence type="ECO:0000256" key="1">
    <source>
        <dbReference type="SAM" id="MobiDB-lite"/>
    </source>
</evidence>
<comment type="caution">
    <text evidence="4">The sequence shown here is derived from an EMBL/GenBank/DDBJ whole genome shotgun (WGS) entry which is preliminary data.</text>
</comment>
<feature type="transmembrane region" description="Helical" evidence="2">
    <location>
        <begin position="926"/>
        <end position="949"/>
    </location>
</feature>
<feature type="region of interest" description="Disordered" evidence="1">
    <location>
        <begin position="604"/>
        <end position="651"/>
    </location>
</feature>
<keyword evidence="2" id="KW-1133">Transmembrane helix</keyword>
<feature type="region of interest" description="Disordered" evidence="1">
    <location>
        <begin position="516"/>
        <end position="538"/>
    </location>
</feature>
<dbReference type="AlphaFoldDB" id="A0A2A9MBS4"/>
<dbReference type="GeneID" id="40306516"/>
<keyword evidence="3" id="KW-0732">Signal</keyword>
<protein>
    <recommendedName>
        <fullName evidence="6">Transmembrane protein</fullName>
    </recommendedName>
</protein>
<evidence type="ECO:0000256" key="3">
    <source>
        <dbReference type="SAM" id="SignalP"/>
    </source>
</evidence>
<accession>A0A2A9MBS4</accession>
<gene>
    <name evidence="4" type="ORF">BESB_014550</name>
</gene>
<dbReference type="OrthoDB" id="331340at2759"/>
<evidence type="ECO:0000256" key="2">
    <source>
        <dbReference type="SAM" id="Phobius"/>
    </source>
</evidence>
<organism evidence="4 5">
    <name type="scientific">Besnoitia besnoiti</name>
    <name type="common">Apicomplexan protozoan</name>
    <dbReference type="NCBI Taxonomy" id="94643"/>
    <lineage>
        <taxon>Eukaryota</taxon>
        <taxon>Sar</taxon>
        <taxon>Alveolata</taxon>
        <taxon>Apicomplexa</taxon>
        <taxon>Conoidasida</taxon>
        <taxon>Coccidia</taxon>
        <taxon>Eucoccidiorida</taxon>
        <taxon>Eimeriorina</taxon>
        <taxon>Sarcocystidae</taxon>
        <taxon>Besnoitia</taxon>
    </lineage>
</organism>
<dbReference type="EMBL" id="NWUJ01000010">
    <property type="protein sequence ID" value="PFH32842.1"/>
    <property type="molecule type" value="Genomic_DNA"/>
</dbReference>
<name>A0A2A9MBS4_BESBE</name>
<keyword evidence="2" id="KW-0472">Membrane</keyword>
<keyword evidence="5" id="KW-1185">Reference proteome</keyword>
<dbReference type="RefSeq" id="XP_029216851.1">
    <property type="nucleotide sequence ID" value="XM_029360184.1"/>
</dbReference>
<evidence type="ECO:0000313" key="4">
    <source>
        <dbReference type="EMBL" id="PFH32842.1"/>
    </source>
</evidence>
<dbReference type="VEuPathDB" id="ToxoDB:BESB_014550"/>
<sequence>MPRLPALLCFLLPLLQRQGVDFTSSSLSFSLLPSVGLVEATRARQRVGALVASPDDSLANEEDDEDSVLSEQDQDAEDECEAQAVMQSMLEDELSGASTNLMAASPQWKTLRENLRQHMDNKELCAPQTGTGPVCRQMKTLEDGSSEASATATSELKCGGSAYEKLIERYVHEKNCMAAIVFSHVLAQNWLGHLDASKATSGSEVERKGIIEVLVSNYKTAMDSGILDDQLWYVYKDAAQLLEEFRTAATDGLNAFNSEDVRAALLRRRSNQVAILCSAGNGNEAHLGANVIVNEGSVIFRVNLDGQDAATVEAFTAAINTFAQKFVQVVLEDGGLLDRAIDLHKQFYRFRFFKVQGLMQNAEPSTDVREQNKLMAALPLEKHKKKHKHNKKEDEELHESASFLQVQEIPQQIPFQQMPPQVAAVPTAAPIMPVTAPMTLPGAVQSSMAFVPEAAATLAAGVVSPLGVPTGDFDVNAAAAQAFAQPQDVAVPVVAQQPQLRSVLPVAPQPMPADFHPQEPQTMPGLAGPGPMPQTVGSQGPVNGVVAEQDVATPLGGLSPQLLQPVASAALAAPAVGVQQHEQEAPLSPVEAYERDAAKMQLPEAQDARLPSVASGASEHQADRADGDEPQKDTEEAHEARKGAHAAHKGELGALGIPGEMPEMPWRVQQMPKQTKAVPIKQKVTAIMSRLRMLKMQNETIAYEANTEEVERIVKAAYLDMTDRVFDVWGALLPQAAVTTTAQLLTLLLPKPDVDLAEFYNKTMGPDGTIVDGYHDQLPVNHTRLVERFGEYIEEVYRDCWRIFFSTNDNFLGSSKPVATPPVSEMVASNNSAISALELADMADAAVSAFTETASRHGSGNTKPLRPARVEHSFISTAASASKGIDLAVVDSSEGVPMSELSSVFTDEDKVQDMTVKALRSASSTVFTSFGAISCALLTAGATLLLTAFTA</sequence>
<feature type="signal peptide" evidence="3">
    <location>
        <begin position="1"/>
        <end position="19"/>
    </location>
</feature>
<evidence type="ECO:0008006" key="6">
    <source>
        <dbReference type="Google" id="ProtNLM"/>
    </source>
</evidence>
<feature type="compositionally biased region" description="Acidic residues" evidence="1">
    <location>
        <begin position="58"/>
        <end position="74"/>
    </location>
</feature>
<proteinExistence type="predicted"/>
<dbReference type="KEGG" id="bbes:BESB_014550"/>
<feature type="compositionally biased region" description="Basic and acidic residues" evidence="1">
    <location>
        <begin position="620"/>
        <end position="642"/>
    </location>
</feature>
<reference evidence="4 5" key="1">
    <citation type="submission" date="2017-09" db="EMBL/GenBank/DDBJ databases">
        <title>Genome sequencing of Besnoitia besnoiti strain Bb-Ger1.</title>
        <authorList>
            <person name="Schares G."/>
            <person name="Venepally P."/>
            <person name="Lorenzi H.A."/>
        </authorList>
    </citation>
    <scope>NUCLEOTIDE SEQUENCE [LARGE SCALE GENOMIC DNA]</scope>
    <source>
        <strain evidence="4 5">Bb-Ger1</strain>
    </source>
</reference>
<feature type="chain" id="PRO_5012608774" description="Transmembrane protein" evidence="3">
    <location>
        <begin position="20"/>
        <end position="951"/>
    </location>
</feature>
<feature type="region of interest" description="Disordered" evidence="1">
    <location>
        <begin position="52"/>
        <end position="74"/>
    </location>
</feature>
<evidence type="ECO:0000313" key="5">
    <source>
        <dbReference type="Proteomes" id="UP000224006"/>
    </source>
</evidence>